<dbReference type="GO" id="GO:0008270">
    <property type="term" value="F:zinc ion binding"/>
    <property type="evidence" value="ECO:0007669"/>
    <property type="project" value="InterPro"/>
</dbReference>
<dbReference type="InterPro" id="IPR021190">
    <property type="entry name" value="Pept_M10A"/>
</dbReference>
<dbReference type="Pfam" id="PF00413">
    <property type="entry name" value="Peptidase_M10"/>
    <property type="match status" value="1"/>
</dbReference>
<gene>
    <name evidence="6" type="ORF">METZ01_LOCUS276462</name>
</gene>
<dbReference type="PRINTS" id="PR00138">
    <property type="entry name" value="MATRIXIN"/>
</dbReference>
<dbReference type="InterPro" id="IPR024079">
    <property type="entry name" value="MetalloPept_cat_dom_sf"/>
</dbReference>
<dbReference type="AlphaFoldDB" id="A0A382KGS2"/>
<protein>
    <recommendedName>
        <fullName evidence="5">Peptidase metallopeptidase domain-containing protein</fullName>
    </recommendedName>
</protein>
<evidence type="ECO:0000256" key="1">
    <source>
        <dbReference type="ARBA" id="ARBA00022670"/>
    </source>
</evidence>
<keyword evidence="1" id="KW-0645">Protease</keyword>
<keyword evidence="2" id="KW-0479">Metal-binding</keyword>
<dbReference type="GO" id="GO:0006508">
    <property type="term" value="P:proteolysis"/>
    <property type="evidence" value="ECO:0007669"/>
    <property type="project" value="UniProtKB-KW"/>
</dbReference>
<name>A0A382KGS2_9ZZZZ</name>
<dbReference type="SMART" id="SM00235">
    <property type="entry name" value="ZnMc"/>
    <property type="match status" value="1"/>
</dbReference>
<dbReference type="InterPro" id="IPR001818">
    <property type="entry name" value="Pept_M10_metallopeptidase"/>
</dbReference>
<proteinExistence type="predicted"/>
<evidence type="ECO:0000256" key="4">
    <source>
        <dbReference type="ARBA" id="ARBA00022833"/>
    </source>
</evidence>
<dbReference type="SUPFAM" id="SSF55486">
    <property type="entry name" value="Metalloproteases ('zincins'), catalytic domain"/>
    <property type="match status" value="1"/>
</dbReference>
<accession>A0A382KGS2</accession>
<keyword evidence="4" id="KW-0862">Zinc</keyword>
<sequence>MIYQFQMMHPYPKNFTSFAFNTLVLAAMAQSACAFDVSGSKWLGAETDFYVNIEGASGTGLLWNMAFITAMEEWNAETLFTFDWKEEYRDPCENDGVNGVDFVEDYCGSEFGKNTLGITVTWYQDTILGEPYVVQADIVLNGSEKFDIFSGALPPVGPFSDKVDFRRAALHELGHVIGLEHEETIQAIMAPEISDIDRLQPDDIAGVEALYSGLTNCEIKDLNFGLIHAALDGSDCTVQELTVGGGDTSLIDLYRFELHSNTKLEFTMNSSVLESVLILATSKLEYLDVDGNTDGDCNSTLTSTLGPGNYLLLANTYDEAIKESCQLSGPYQLKAVFLSPQVLGANSSLLGGSSSAEFRGGIT</sequence>
<feature type="non-terminal residue" evidence="6">
    <location>
        <position position="363"/>
    </location>
</feature>
<dbReference type="GO" id="GO:0031012">
    <property type="term" value="C:extracellular matrix"/>
    <property type="evidence" value="ECO:0007669"/>
    <property type="project" value="InterPro"/>
</dbReference>
<evidence type="ECO:0000313" key="6">
    <source>
        <dbReference type="EMBL" id="SVC23608.1"/>
    </source>
</evidence>
<evidence type="ECO:0000259" key="5">
    <source>
        <dbReference type="SMART" id="SM00235"/>
    </source>
</evidence>
<keyword evidence="3" id="KW-0378">Hydrolase</keyword>
<organism evidence="6">
    <name type="scientific">marine metagenome</name>
    <dbReference type="NCBI Taxonomy" id="408172"/>
    <lineage>
        <taxon>unclassified sequences</taxon>
        <taxon>metagenomes</taxon>
        <taxon>ecological metagenomes</taxon>
    </lineage>
</organism>
<dbReference type="EMBL" id="UINC01080560">
    <property type="protein sequence ID" value="SVC23608.1"/>
    <property type="molecule type" value="Genomic_DNA"/>
</dbReference>
<feature type="domain" description="Peptidase metallopeptidase" evidence="5">
    <location>
        <begin position="38"/>
        <end position="213"/>
    </location>
</feature>
<reference evidence="6" key="1">
    <citation type="submission" date="2018-05" db="EMBL/GenBank/DDBJ databases">
        <authorList>
            <person name="Lanie J.A."/>
            <person name="Ng W.-L."/>
            <person name="Kazmierczak K.M."/>
            <person name="Andrzejewski T.M."/>
            <person name="Davidsen T.M."/>
            <person name="Wayne K.J."/>
            <person name="Tettelin H."/>
            <person name="Glass J.I."/>
            <person name="Rusch D."/>
            <person name="Podicherti R."/>
            <person name="Tsui H.-C.T."/>
            <person name="Winkler M.E."/>
        </authorList>
    </citation>
    <scope>NUCLEOTIDE SEQUENCE</scope>
</reference>
<dbReference type="Gene3D" id="3.40.390.10">
    <property type="entry name" value="Collagenase (Catalytic Domain)"/>
    <property type="match status" value="1"/>
</dbReference>
<evidence type="ECO:0000256" key="2">
    <source>
        <dbReference type="ARBA" id="ARBA00022723"/>
    </source>
</evidence>
<dbReference type="GO" id="GO:0004222">
    <property type="term" value="F:metalloendopeptidase activity"/>
    <property type="evidence" value="ECO:0007669"/>
    <property type="project" value="InterPro"/>
</dbReference>
<evidence type="ECO:0000256" key="3">
    <source>
        <dbReference type="ARBA" id="ARBA00022801"/>
    </source>
</evidence>
<dbReference type="InterPro" id="IPR006026">
    <property type="entry name" value="Peptidase_Metallo"/>
</dbReference>